<evidence type="ECO:0000313" key="4">
    <source>
        <dbReference type="Proteomes" id="UP000045545"/>
    </source>
</evidence>
<keyword evidence="1" id="KW-0732">Signal</keyword>
<proteinExistence type="predicted"/>
<protein>
    <submittedName>
        <fullName evidence="3">PBP domain</fullName>
    </submittedName>
</protein>
<accession>A0A0E4GC80</accession>
<feature type="domain" description="PBP" evidence="2">
    <location>
        <begin position="37"/>
        <end position="263"/>
    </location>
</feature>
<keyword evidence="4" id="KW-1185">Reference proteome</keyword>
<evidence type="ECO:0000256" key="1">
    <source>
        <dbReference type="SAM" id="SignalP"/>
    </source>
</evidence>
<organism evidence="3 4">
    <name type="scientific">Syntrophomonas zehnderi OL-4</name>
    <dbReference type="NCBI Taxonomy" id="690567"/>
    <lineage>
        <taxon>Bacteria</taxon>
        <taxon>Bacillati</taxon>
        <taxon>Bacillota</taxon>
        <taxon>Clostridia</taxon>
        <taxon>Eubacteriales</taxon>
        <taxon>Syntrophomonadaceae</taxon>
        <taxon>Syntrophomonas</taxon>
    </lineage>
</organism>
<reference evidence="3 4" key="1">
    <citation type="submission" date="2015-03" db="EMBL/GenBank/DDBJ databases">
        <authorList>
            <person name="Murphy D."/>
        </authorList>
    </citation>
    <scope>NUCLEOTIDE SEQUENCE [LARGE SCALE GENOMIC DNA]</scope>
    <source>
        <strain evidence="3 4">OL-4</strain>
    </source>
</reference>
<dbReference type="EMBL" id="CGIH01000053">
    <property type="protein sequence ID" value="CFY11562.1"/>
    <property type="molecule type" value="Genomic_DNA"/>
</dbReference>
<dbReference type="Pfam" id="PF12849">
    <property type="entry name" value="PBP_like_2"/>
    <property type="match status" value="1"/>
</dbReference>
<dbReference type="STRING" id="690567.2792"/>
<name>A0A0E4GC80_9FIRM</name>
<dbReference type="PANTHER" id="PTHR37945">
    <property type="entry name" value="EXTRACELLULAR TUNGSTATE BINDING PROTEIN"/>
    <property type="match status" value="1"/>
</dbReference>
<dbReference type="AlphaFoldDB" id="A0A0E4GC80"/>
<dbReference type="Gene3D" id="3.40.190.10">
    <property type="entry name" value="Periplasmic binding protein-like II"/>
    <property type="match status" value="2"/>
</dbReference>
<dbReference type="Proteomes" id="UP000045545">
    <property type="component" value="Unassembled WGS sequence"/>
</dbReference>
<dbReference type="InterPro" id="IPR052738">
    <property type="entry name" value="ABC-Tungstate_binding"/>
</dbReference>
<evidence type="ECO:0000313" key="3">
    <source>
        <dbReference type="EMBL" id="CFY11562.1"/>
    </source>
</evidence>
<evidence type="ECO:0000259" key="2">
    <source>
        <dbReference type="Pfam" id="PF12849"/>
    </source>
</evidence>
<dbReference type="SUPFAM" id="SSF53850">
    <property type="entry name" value="Periplasmic binding protein-like II"/>
    <property type="match status" value="1"/>
</dbReference>
<feature type="signal peptide" evidence="1">
    <location>
        <begin position="1"/>
        <end position="24"/>
    </location>
</feature>
<dbReference type="PROSITE" id="PS51257">
    <property type="entry name" value="PROKAR_LIPOPROTEIN"/>
    <property type="match status" value="1"/>
</dbReference>
<dbReference type="PANTHER" id="PTHR37945:SF1">
    <property type="entry name" value="EXTRACELLULAR TUNGSTATE BINDING PROTEIN"/>
    <property type="match status" value="1"/>
</dbReference>
<dbReference type="RefSeq" id="WP_046500134.1">
    <property type="nucleotide sequence ID" value="NZ_CGIH01000053.1"/>
</dbReference>
<gene>
    <name evidence="3" type="ORF">2792</name>
</gene>
<dbReference type="OrthoDB" id="186379at2"/>
<sequence>MNFKGRRISLVLTLLVVFLMTAVAGCGKTSEPSKTETPPPVKELKLATTTSTEDSGLLDVLLPEFKKDTNYEVKVIAVGTGQAIEMGEAGDVDVILVHSRAAEDKFVADGFGVDRRDVMYNDFLIIGPEADTAKIKGSADALAAFKAIANQQAAFVSRADDSGTDKKEKKIWESAGIKPSGAWYIEAGQGMGDTFRMADEKQAYTLIDRATYLALKDKYNLSIMVEGDKVLFNPYGVIPLNPEKFPQADYAGATKFAEWLTSEKGQKMIGEFGKDKYGQSLFIPDAK</sequence>
<feature type="chain" id="PRO_5002420371" evidence="1">
    <location>
        <begin position="25"/>
        <end position="287"/>
    </location>
</feature>
<dbReference type="InterPro" id="IPR024370">
    <property type="entry name" value="PBP_domain"/>
</dbReference>